<dbReference type="InterPro" id="IPR015854">
    <property type="entry name" value="ABC_transpr_LolD-like"/>
</dbReference>
<dbReference type="InterPro" id="IPR027417">
    <property type="entry name" value="P-loop_NTPase"/>
</dbReference>
<name>A0A424WG47_ALCXX</name>
<dbReference type="Pfam" id="PF00005">
    <property type="entry name" value="ABC_tran"/>
    <property type="match status" value="1"/>
</dbReference>
<proteinExistence type="inferred from homology"/>
<keyword evidence="3" id="KW-0547">Nucleotide-binding</keyword>
<evidence type="ECO:0000256" key="5">
    <source>
        <dbReference type="ARBA" id="ARBA00022989"/>
    </source>
</evidence>
<keyword evidence="5" id="KW-0812">Transmembrane</keyword>
<dbReference type="GO" id="GO:0005886">
    <property type="term" value="C:plasma membrane"/>
    <property type="evidence" value="ECO:0007669"/>
    <property type="project" value="TreeGrafter"/>
</dbReference>
<dbReference type="GO" id="GO:0005524">
    <property type="term" value="F:ATP binding"/>
    <property type="evidence" value="ECO:0007669"/>
    <property type="project" value="UniProtKB-KW"/>
</dbReference>
<evidence type="ECO:0000256" key="6">
    <source>
        <dbReference type="ARBA" id="ARBA00023251"/>
    </source>
</evidence>
<dbReference type="GO" id="GO:0046677">
    <property type="term" value="P:response to antibiotic"/>
    <property type="evidence" value="ECO:0007669"/>
    <property type="project" value="UniProtKB-KW"/>
</dbReference>
<evidence type="ECO:0000256" key="4">
    <source>
        <dbReference type="ARBA" id="ARBA00022840"/>
    </source>
</evidence>
<keyword evidence="2" id="KW-1003">Cell membrane</keyword>
<evidence type="ECO:0000256" key="3">
    <source>
        <dbReference type="ARBA" id="ARBA00022741"/>
    </source>
</evidence>
<feature type="domain" description="ABC transporter" evidence="8">
    <location>
        <begin position="2"/>
        <end position="228"/>
    </location>
</feature>
<dbReference type="PANTHER" id="PTHR24220:SF86">
    <property type="entry name" value="ABC TRANSPORTER ABCH.1"/>
    <property type="match status" value="1"/>
</dbReference>
<dbReference type="GO" id="GO:0016887">
    <property type="term" value="F:ATP hydrolysis activity"/>
    <property type="evidence" value="ECO:0007669"/>
    <property type="project" value="InterPro"/>
</dbReference>
<comment type="similarity">
    <text evidence="7">Belongs to the ABC transporter superfamily. Macrolide exporter (TC 3.A.1.122) family.</text>
</comment>
<organism evidence="9 10">
    <name type="scientific">Alcaligenes xylosoxydans xylosoxydans</name>
    <name type="common">Achromobacter xylosoxidans</name>
    <dbReference type="NCBI Taxonomy" id="85698"/>
    <lineage>
        <taxon>Bacteria</taxon>
        <taxon>Pseudomonadati</taxon>
        <taxon>Pseudomonadota</taxon>
        <taxon>Betaproteobacteria</taxon>
        <taxon>Burkholderiales</taxon>
        <taxon>Alcaligenaceae</taxon>
        <taxon>Achromobacter</taxon>
    </lineage>
</organism>
<dbReference type="SMART" id="SM00382">
    <property type="entry name" value="AAA"/>
    <property type="match status" value="1"/>
</dbReference>
<dbReference type="PROSITE" id="PS00211">
    <property type="entry name" value="ABC_TRANSPORTER_1"/>
    <property type="match status" value="1"/>
</dbReference>
<dbReference type="InterPro" id="IPR003439">
    <property type="entry name" value="ABC_transporter-like_ATP-bd"/>
</dbReference>
<dbReference type="OrthoDB" id="9802264at2"/>
<dbReference type="SUPFAM" id="SSF52540">
    <property type="entry name" value="P-loop containing nucleoside triphosphate hydrolases"/>
    <property type="match status" value="1"/>
</dbReference>
<gene>
    <name evidence="9" type="ORF">DY367_08510</name>
</gene>
<dbReference type="FunFam" id="3.40.50.300:FF:000032">
    <property type="entry name" value="Export ABC transporter ATP-binding protein"/>
    <property type="match status" value="1"/>
</dbReference>
<dbReference type="GO" id="GO:0098796">
    <property type="term" value="C:membrane protein complex"/>
    <property type="evidence" value="ECO:0007669"/>
    <property type="project" value="UniProtKB-ARBA"/>
</dbReference>
<keyword evidence="6" id="KW-0046">Antibiotic resistance</keyword>
<dbReference type="AlphaFoldDB" id="A0A424WG47"/>
<evidence type="ECO:0000313" key="10">
    <source>
        <dbReference type="Proteomes" id="UP000285324"/>
    </source>
</evidence>
<dbReference type="Gene3D" id="3.40.50.300">
    <property type="entry name" value="P-loop containing nucleotide triphosphate hydrolases"/>
    <property type="match status" value="1"/>
</dbReference>
<comment type="caution">
    <text evidence="9">The sequence shown here is derived from an EMBL/GenBank/DDBJ whole genome shotgun (WGS) entry which is preliminary data.</text>
</comment>
<evidence type="ECO:0000313" key="9">
    <source>
        <dbReference type="EMBL" id="RPJ92256.1"/>
    </source>
</evidence>
<dbReference type="PANTHER" id="PTHR24220">
    <property type="entry name" value="IMPORT ATP-BINDING PROTEIN"/>
    <property type="match status" value="1"/>
</dbReference>
<evidence type="ECO:0000256" key="7">
    <source>
        <dbReference type="ARBA" id="ARBA00038388"/>
    </source>
</evidence>
<sequence length="229" mass="24619">MLKLDRISKAYHNGSGAVPVLQDVCLEVGAGEMCAIVGASGSGKSTLLNIMGLLDAPDSGAVLYRGKPVHDADLKTRADLRNRHIGFVFQAFNLLPRMSALDNVGLPLLYRGIGKSERRRRAQRWLERVGLADRAEYLPDSLSGGQKQRVAIARALVGAPQLVLADEPTGNLDPKAAQDILSLLGELSRESGVAVVIVTHDPAISVKCQREIAVSHGRAFVRESAPWRG</sequence>
<evidence type="ECO:0000259" key="8">
    <source>
        <dbReference type="PROSITE" id="PS50893"/>
    </source>
</evidence>
<dbReference type="InterPro" id="IPR017911">
    <property type="entry name" value="MacB-like_ATP-bd"/>
</dbReference>
<keyword evidence="5" id="KW-0472">Membrane</keyword>
<keyword evidence="4 9" id="KW-0067">ATP-binding</keyword>
<evidence type="ECO:0000256" key="2">
    <source>
        <dbReference type="ARBA" id="ARBA00022475"/>
    </source>
</evidence>
<dbReference type="GO" id="GO:0022857">
    <property type="term" value="F:transmembrane transporter activity"/>
    <property type="evidence" value="ECO:0007669"/>
    <property type="project" value="UniProtKB-ARBA"/>
</dbReference>
<keyword evidence="5" id="KW-1133">Transmembrane helix</keyword>
<dbReference type="Proteomes" id="UP000285324">
    <property type="component" value="Unassembled WGS sequence"/>
</dbReference>
<evidence type="ECO:0000256" key="1">
    <source>
        <dbReference type="ARBA" id="ARBA00022448"/>
    </source>
</evidence>
<dbReference type="RefSeq" id="WP_118932234.1">
    <property type="nucleotide sequence ID" value="NZ_CP061008.1"/>
</dbReference>
<dbReference type="CDD" id="cd03255">
    <property type="entry name" value="ABC_MJ0796_LolCDE_FtsE"/>
    <property type="match status" value="1"/>
</dbReference>
<dbReference type="InterPro" id="IPR003593">
    <property type="entry name" value="AAA+_ATPase"/>
</dbReference>
<dbReference type="PROSITE" id="PS50893">
    <property type="entry name" value="ABC_TRANSPORTER_2"/>
    <property type="match status" value="1"/>
</dbReference>
<dbReference type="InterPro" id="IPR017871">
    <property type="entry name" value="ABC_transporter-like_CS"/>
</dbReference>
<keyword evidence="1" id="KW-0813">Transport</keyword>
<protein>
    <submittedName>
        <fullName evidence="9">ABC transporter ATP-binding protein</fullName>
    </submittedName>
</protein>
<reference evidence="9 10" key="1">
    <citation type="submission" date="2018-08" db="EMBL/GenBank/DDBJ databases">
        <title>Achromobacter xylosoxidans Genome sequencing and assembly.</title>
        <authorList>
            <person name="Wang R."/>
            <person name="Rensing C."/>
            <person name="Li Y."/>
        </authorList>
    </citation>
    <scope>NUCLEOTIDE SEQUENCE [LARGE SCALE GENOMIC DNA]</scope>
    <source>
        <strain evidence="9 10">GD003A</strain>
    </source>
</reference>
<accession>A0A424WG47</accession>
<dbReference type="EMBL" id="QVXO01000009">
    <property type="protein sequence ID" value="RPJ92256.1"/>
    <property type="molecule type" value="Genomic_DNA"/>
</dbReference>